<dbReference type="EMBL" id="KQ086260">
    <property type="protein sequence ID" value="KLO05861.1"/>
    <property type="molecule type" value="Genomic_DNA"/>
</dbReference>
<protein>
    <submittedName>
        <fullName evidence="2">Uncharacterized protein</fullName>
    </submittedName>
</protein>
<feature type="compositionally biased region" description="Low complexity" evidence="1">
    <location>
        <begin position="213"/>
        <end position="225"/>
    </location>
</feature>
<feature type="region of interest" description="Disordered" evidence="1">
    <location>
        <begin position="29"/>
        <end position="48"/>
    </location>
</feature>
<reference evidence="2 3" key="1">
    <citation type="submission" date="2015-04" db="EMBL/GenBank/DDBJ databases">
        <title>Complete genome sequence of Schizopora paradoxa KUC8140, a cosmopolitan wood degrader in East Asia.</title>
        <authorList>
            <consortium name="DOE Joint Genome Institute"/>
            <person name="Min B."/>
            <person name="Park H."/>
            <person name="Jang Y."/>
            <person name="Kim J.-J."/>
            <person name="Kim K.H."/>
            <person name="Pangilinan J."/>
            <person name="Lipzen A."/>
            <person name="Riley R."/>
            <person name="Grigoriev I.V."/>
            <person name="Spatafora J.W."/>
            <person name="Choi I.-G."/>
        </authorList>
    </citation>
    <scope>NUCLEOTIDE SEQUENCE [LARGE SCALE GENOMIC DNA]</scope>
    <source>
        <strain evidence="2 3">KUC8140</strain>
    </source>
</reference>
<organism evidence="2 3">
    <name type="scientific">Schizopora paradoxa</name>
    <dbReference type="NCBI Taxonomy" id="27342"/>
    <lineage>
        <taxon>Eukaryota</taxon>
        <taxon>Fungi</taxon>
        <taxon>Dikarya</taxon>
        <taxon>Basidiomycota</taxon>
        <taxon>Agaricomycotina</taxon>
        <taxon>Agaricomycetes</taxon>
        <taxon>Hymenochaetales</taxon>
        <taxon>Schizoporaceae</taxon>
        <taxon>Schizopora</taxon>
    </lineage>
</organism>
<dbReference type="Proteomes" id="UP000053477">
    <property type="component" value="Unassembled WGS sequence"/>
</dbReference>
<accession>A0A0H2RLW5</accession>
<feature type="region of interest" description="Disordered" evidence="1">
    <location>
        <begin position="213"/>
        <end position="233"/>
    </location>
</feature>
<gene>
    <name evidence="2" type="ORF">SCHPADRAFT_946565</name>
</gene>
<name>A0A0H2RLW5_9AGAM</name>
<proteinExistence type="predicted"/>
<evidence type="ECO:0000313" key="2">
    <source>
        <dbReference type="EMBL" id="KLO05861.1"/>
    </source>
</evidence>
<keyword evidence="3" id="KW-1185">Reference proteome</keyword>
<evidence type="ECO:0000313" key="3">
    <source>
        <dbReference type="Proteomes" id="UP000053477"/>
    </source>
</evidence>
<evidence type="ECO:0000256" key="1">
    <source>
        <dbReference type="SAM" id="MobiDB-lite"/>
    </source>
</evidence>
<feature type="compositionally biased region" description="Pro residues" evidence="1">
    <location>
        <begin position="39"/>
        <end position="48"/>
    </location>
</feature>
<dbReference type="InParanoid" id="A0A0H2RLW5"/>
<sequence length="333" mass="36272">MIIAHPVPVNFSRLVDAKNKFEDFASKFNGMTSHDERPPYPPQAPSPSTLPDPYLCFSRTIGPALARKIDQHFDSERNTQAQVGPSSLFSGAEGLPKVDLSKYHRRPSSPYVDTFRPFSPDEAECTTVYYTANSSFATASVYGSPAPSPKSFLDLASRAPTPDSPDSFAHDSCTGWTPLPSAALDLEFPYSSKVAAKIAPCKWHASPVPSLLDDDSGLSSPDESPFGTPASAAQTMSPLADAGELKGVKRVNPKPPMSYYTDPTGATAHFSYENALFVANYHIEMEKQRAMAYERRNGIPYVHWSAEADQGPIMSYLKKAMGLENDPAWALVP</sequence>
<dbReference type="AlphaFoldDB" id="A0A0H2RLW5"/>